<keyword evidence="1" id="KW-0732">Signal</keyword>
<keyword evidence="3" id="KW-1185">Reference proteome</keyword>
<feature type="chain" id="PRO_5025553522" description="Cyanovirin-N domain-containing protein" evidence="1">
    <location>
        <begin position="21"/>
        <end position="127"/>
    </location>
</feature>
<proteinExistence type="predicted"/>
<dbReference type="EMBL" id="ML993591">
    <property type="protein sequence ID" value="KAF2168320.1"/>
    <property type="molecule type" value="Genomic_DNA"/>
</dbReference>
<gene>
    <name evidence="2" type="ORF">M409DRAFT_53597</name>
</gene>
<feature type="signal peptide" evidence="1">
    <location>
        <begin position="1"/>
        <end position="20"/>
    </location>
</feature>
<evidence type="ECO:0000256" key="1">
    <source>
        <dbReference type="SAM" id="SignalP"/>
    </source>
</evidence>
<dbReference type="GeneID" id="54565690"/>
<dbReference type="Proteomes" id="UP000799537">
    <property type="component" value="Unassembled WGS sequence"/>
</dbReference>
<sequence>MHLPLVIAAFGLGLSATTSGSNIRHQSRSKARSATCIFTVNGSVEDRSSRFNVDFFGVTSDEPDFQNCQLGFLDNLRGQCGFVENWGCDNNNGVFATSGNVFEGKDCVENAIFLSQNGLEGVTCQKV</sequence>
<organism evidence="2 3">
    <name type="scientific">Zasmidium cellare ATCC 36951</name>
    <dbReference type="NCBI Taxonomy" id="1080233"/>
    <lineage>
        <taxon>Eukaryota</taxon>
        <taxon>Fungi</taxon>
        <taxon>Dikarya</taxon>
        <taxon>Ascomycota</taxon>
        <taxon>Pezizomycotina</taxon>
        <taxon>Dothideomycetes</taxon>
        <taxon>Dothideomycetidae</taxon>
        <taxon>Mycosphaerellales</taxon>
        <taxon>Mycosphaerellaceae</taxon>
        <taxon>Zasmidium</taxon>
    </lineage>
</organism>
<protein>
    <recommendedName>
        <fullName evidence="4">Cyanovirin-N domain-containing protein</fullName>
    </recommendedName>
</protein>
<dbReference type="OrthoDB" id="3867638at2759"/>
<name>A0A6A6CQA9_ZASCE</name>
<dbReference type="AlphaFoldDB" id="A0A6A6CQA9"/>
<dbReference type="RefSeq" id="XP_033669209.1">
    <property type="nucleotide sequence ID" value="XM_033812418.1"/>
</dbReference>
<accession>A0A6A6CQA9</accession>
<evidence type="ECO:0008006" key="4">
    <source>
        <dbReference type="Google" id="ProtNLM"/>
    </source>
</evidence>
<reference evidence="2" key="1">
    <citation type="journal article" date="2020" name="Stud. Mycol.">
        <title>101 Dothideomycetes genomes: a test case for predicting lifestyles and emergence of pathogens.</title>
        <authorList>
            <person name="Haridas S."/>
            <person name="Albert R."/>
            <person name="Binder M."/>
            <person name="Bloem J."/>
            <person name="Labutti K."/>
            <person name="Salamov A."/>
            <person name="Andreopoulos B."/>
            <person name="Baker S."/>
            <person name="Barry K."/>
            <person name="Bills G."/>
            <person name="Bluhm B."/>
            <person name="Cannon C."/>
            <person name="Castanera R."/>
            <person name="Culley D."/>
            <person name="Daum C."/>
            <person name="Ezra D."/>
            <person name="Gonzalez J."/>
            <person name="Henrissat B."/>
            <person name="Kuo A."/>
            <person name="Liang C."/>
            <person name="Lipzen A."/>
            <person name="Lutzoni F."/>
            <person name="Magnuson J."/>
            <person name="Mondo S."/>
            <person name="Nolan M."/>
            <person name="Ohm R."/>
            <person name="Pangilinan J."/>
            <person name="Park H.-J."/>
            <person name="Ramirez L."/>
            <person name="Alfaro M."/>
            <person name="Sun H."/>
            <person name="Tritt A."/>
            <person name="Yoshinaga Y."/>
            <person name="Zwiers L.-H."/>
            <person name="Turgeon B."/>
            <person name="Goodwin S."/>
            <person name="Spatafora J."/>
            <person name="Crous P."/>
            <person name="Grigoriev I."/>
        </authorList>
    </citation>
    <scope>NUCLEOTIDE SEQUENCE</scope>
    <source>
        <strain evidence="2">ATCC 36951</strain>
    </source>
</reference>
<evidence type="ECO:0000313" key="2">
    <source>
        <dbReference type="EMBL" id="KAF2168320.1"/>
    </source>
</evidence>
<evidence type="ECO:0000313" key="3">
    <source>
        <dbReference type="Proteomes" id="UP000799537"/>
    </source>
</evidence>